<comment type="caution">
    <text evidence="2">The sequence shown here is derived from an EMBL/GenBank/DDBJ whole genome shotgun (WGS) entry which is preliminary data.</text>
</comment>
<gene>
    <name evidence="2" type="ORF">Cpa01nite_00870</name>
</gene>
<evidence type="ECO:0000256" key="1">
    <source>
        <dbReference type="SAM" id="SignalP"/>
    </source>
</evidence>
<keyword evidence="3" id="KW-1185">Reference proteome</keyword>
<name>A0A919U231_9CELL</name>
<evidence type="ECO:0000313" key="3">
    <source>
        <dbReference type="Proteomes" id="UP000642125"/>
    </source>
</evidence>
<dbReference type="AlphaFoldDB" id="A0A919U231"/>
<keyword evidence="1" id="KW-0732">Signal</keyword>
<organism evidence="2 3">
    <name type="scientific">Cellulomonas pakistanensis</name>
    <dbReference type="NCBI Taxonomy" id="992287"/>
    <lineage>
        <taxon>Bacteria</taxon>
        <taxon>Bacillati</taxon>
        <taxon>Actinomycetota</taxon>
        <taxon>Actinomycetes</taxon>
        <taxon>Micrococcales</taxon>
        <taxon>Cellulomonadaceae</taxon>
        <taxon>Cellulomonas</taxon>
    </lineage>
</organism>
<feature type="chain" id="PRO_5036996964" evidence="1">
    <location>
        <begin position="21"/>
        <end position="170"/>
    </location>
</feature>
<reference evidence="2" key="1">
    <citation type="submission" date="2021-01" db="EMBL/GenBank/DDBJ databases">
        <title>Whole genome shotgun sequence of Cellulomonas pakistanensis NBRC 110800.</title>
        <authorList>
            <person name="Komaki H."/>
            <person name="Tamura T."/>
        </authorList>
    </citation>
    <scope>NUCLEOTIDE SEQUENCE</scope>
    <source>
        <strain evidence="2">NBRC 110800</strain>
    </source>
</reference>
<accession>A0A919U231</accession>
<dbReference type="Proteomes" id="UP000642125">
    <property type="component" value="Unassembled WGS sequence"/>
</dbReference>
<feature type="signal peptide" evidence="1">
    <location>
        <begin position="1"/>
        <end position="20"/>
    </location>
</feature>
<protein>
    <submittedName>
        <fullName evidence="2">Uncharacterized protein</fullName>
    </submittedName>
</protein>
<evidence type="ECO:0000313" key="2">
    <source>
        <dbReference type="EMBL" id="GIG34706.1"/>
    </source>
</evidence>
<proteinExistence type="predicted"/>
<sequence>MTIGVAASGLCLAGAGLAAATNAFTVEPRPDLVAEYEATTEGSDFSEMPADYTEEQYRAFWTSGYTLEDLAALQELWSVDEMEAKARAGRAVLDGAALPFAPGTHQYEEPSAETVAAIDAVFAAGYTGEDLAELAELWSTDVVETKARAGQLLLDGQTVPVAPSGAPAGA</sequence>
<dbReference type="EMBL" id="BONO01000001">
    <property type="protein sequence ID" value="GIG34706.1"/>
    <property type="molecule type" value="Genomic_DNA"/>
</dbReference>